<dbReference type="GO" id="GO:0051287">
    <property type="term" value="F:NAD binding"/>
    <property type="evidence" value="ECO:0007669"/>
    <property type="project" value="InterPro"/>
</dbReference>
<dbReference type="Gene3D" id="3.40.50.720">
    <property type="entry name" value="NAD(P)-binding Rossmann-like Domain"/>
    <property type="match status" value="1"/>
</dbReference>
<dbReference type="Proteomes" id="UP000326912">
    <property type="component" value="Unassembled WGS sequence"/>
</dbReference>
<keyword evidence="6" id="KW-1185">Reference proteome</keyword>
<protein>
    <recommendedName>
        <fullName evidence="4">D-isomer specific 2-hydroxyacid dehydrogenase catalytic domain-containing protein</fullName>
    </recommendedName>
</protein>
<dbReference type="AlphaFoldDB" id="A0A5J4KW93"/>
<evidence type="ECO:0000256" key="1">
    <source>
        <dbReference type="ARBA" id="ARBA00005854"/>
    </source>
</evidence>
<evidence type="ECO:0000313" key="5">
    <source>
        <dbReference type="EMBL" id="GER91412.1"/>
    </source>
</evidence>
<accession>A0A5J4KW93</accession>
<comment type="caution">
    <text evidence="5">The sequence shown here is derived from an EMBL/GenBank/DDBJ whole genome shotgun (WGS) entry which is preliminary data.</text>
</comment>
<name>A0A5J4KW93_9CHLR</name>
<proteinExistence type="inferred from homology"/>
<evidence type="ECO:0000259" key="4">
    <source>
        <dbReference type="Pfam" id="PF00389"/>
    </source>
</evidence>
<dbReference type="InterPro" id="IPR050857">
    <property type="entry name" value="D-2-hydroxyacid_DH"/>
</dbReference>
<dbReference type="GO" id="GO:0016616">
    <property type="term" value="F:oxidoreductase activity, acting on the CH-OH group of donors, NAD or NADP as acceptor"/>
    <property type="evidence" value="ECO:0007669"/>
    <property type="project" value="InterPro"/>
</dbReference>
<evidence type="ECO:0000256" key="2">
    <source>
        <dbReference type="ARBA" id="ARBA00023002"/>
    </source>
</evidence>
<keyword evidence="3" id="KW-0520">NAD</keyword>
<dbReference type="PANTHER" id="PTHR42789:SF1">
    <property type="entry name" value="D-ISOMER SPECIFIC 2-HYDROXYACID DEHYDROGENASE FAMILY PROTEIN (AFU_ORTHOLOGUE AFUA_6G10090)"/>
    <property type="match status" value="1"/>
</dbReference>
<gene>
    <name evidence="5" type="ORF">KDW_55740</name>
</gene>
<comment type="similarity">
    <text evidence="1">Belongs to the D-isomer specific 2-hydroxyacid dehydrogenase family.</text>
</comment>
<reference evidence="5 6" key="1">
    <citation type="submission" date="2019-10" db="EMBL/GenBank/DDBJ databases">
        <title>Dictyobacter vulcani sp. nov., within the class Ktedonobacteria, isolated from soil of volcanic Mt. Zao.</title>
        <authorList>
            <person name="Zheng Y."/>
            <person name="Wang C.M."/>
            <person name="Sakai Y."/>
            <person name="Abe K."/>
            <person name="Yokota A."/>
            <person name="Yabe S."/>
        </authorList>
    </citation>
    <scope>NUCLEOTIDE SEQUENCE [LARGE SCALE GENOMIC DNA]</scope>
    <source>
        <strain evidence="5 6">W12</strain>
    </source>
</reference>
<dbReference type="SUPFAM" id="SSF52283">
    <property type="entry name" value="Formate/glycerate dehydrogenase catalytic domain-like"/>
    <property type="match status" value="1"/>
</dbReference>
<organism evidence="5 6">
    <name type="scientific">Dictyobacter vulcani</name>
    <dbReference type="NCBI Taxonomy" id="2607529"/>
    <lineage>
        <taxon>Bacteria</taxon>
        <taxon>Bacillati</taxon>
        <taxon>Chloroflexota</taxon>
        <taxon>Ktedonobacteria</taxon>
        <taxon>Ktedonobacterales</taxon>
        <taxon>Dictyobacteraceae</taxon>
        <taxon>Dictyobacter</taxon>
    </lineage>
</organism>
<dbReference type="EMBL" id="BKZW01000003">
    <property type="protein sequence ID" value="GER91412.1"/>
    <property type="molecule type" value="Genomic_DNA"/>
</dbReference>
<evidence type="ECO:0000313" key="6">
    <source>
        <dbReference type="Proteomes" id="UP000326912"/>
    </source>
</evidence>
<keyword evidence="2" id="KW-0560">Oxidoreductase</keyword>
<feature type="domain" description="D-isomer specific 2-hydroxyacid dehydrogenase catalytic" evidence="4">
    <location>
        <begin position="19"/>
        <end position="109"/>
    </location>
</feature>
<dbReference type="Pfam" id="PF00389">
    <property type="entry name" value="2-Hacid_dh"/>
    <property type="match status" value="1"/>
</dbReference>
<sequence length="126" mass="14052">MRIVIPDDYQDAVRNLDCFSKLAGHEVTVYQDSVEDVETLAARFQDAEALVLIRERTAITEDLLARLPKLNFISQTGRGIPHIDVDACTRHGIPVAVGGGSPYATAELTWVWSWPLCAIFRRKSPD</sequence>
<dbReference type="PANTHER" id="PTHR42789">
    <property type="entry name" value="D-ISOMER SPECIFIC 2-HYDROXYACID DEHYDROGENASE FAMILY PROTEIN (AFU_ORTHOLOGUE AFUA_6G10090)"/>
    <property type="match status" value="1"/>
</dbReference>
<evidence type="ECO:0000256" key="3">
    <source>
        <dbReference type="ARBA" id="ARBA00023027"/>
    </source>
</evidence>
<dbReference type="InterPro" id="IPR006139">
    <property type="entry name" value="D-isomer_2_OHA_DH_cat_dom"/>
</dbReference>